<evidence type="ECO:0000256" key="1">
    <source>
        <dbReference type="SAM" id="Phobius"/>
    </source>
</evidence>
<sequence length="666" mass="73265">MLLLYVAHFFRPDFSSDDAVLNLLAEAMYEQGRLLPHGWVVNNGDLMMPSGALLIAPLLAWWPNGFGLHAVASVTLSVTLLALAAWFLRVQRIAWPAVLVTLTLFASGFTREFTVMVYGQTTYFWWPAGFLAGAGLLLLHHRHRAGTAGTTFRRQFLDWRLVLLGVVVAAISFANPNRVLVMMVLPLYAFDRMLAWQAVPESRRDLRAWLGALLPVSPASLTITIAFLVSAVAYRWLMHAGVTATQHFVSALQLADGAGVREHVRIFVNGWFDYIGGSRVGDASKPWEPFLRTIRTSIAVALSAVAVLELRDWRVDRDPVRRALFVAFLTAFLPLLALFLLFSPLALDMQSLRYFTVPYVILLMLAAYRIERWLRQPSRLTLALVAVGCLLVTAGAVHRMLPFGATFWTTRNSNPINLAEVLEREGLTRGYATWWNAGATTVLSDTAVRVNPIMLAPTLLHPFPVMVNREWFEPSAYVGSTFLALAGPETQPAQLTYIEARLGPPARVLLDAGYRIHVYDHNIAADFTCLDMRPLLDEPLAEADFPKVRIIAAAFVAPTPGSGAGASPGLRVRLRNDTVRWIGAAGSHPVTIGVHLNDAGGAPVNHDWLHATLNCPLAPGEERTVGVMLPSAPPGAYRITVDLVQENVAWFADKGGATLSLPLEIR</sequence>
<feature type="transmembrane region" description="Helical" evidence="1">
    <location>
        <begin position="323"/>
        <end position="345"/>
    </location>
</feature>
<keyword evidence="1" id="KW-1133">Transmembrane helix</keyword>
<feature type="transmembrane region" description="Helical" evidence="1">
    <location>
        <begin position="208"/>
        <end position="229"/>
    </location>
</feature>
<keyword evidence="1" id="KW-0812">Transmembrane</keyword>
<dbReference type="KEGG" id="dko:I596_3784"/>
<dbReference type="Proteomes" id="UP000076830">
    <property type="component" value="Chromosome"/>
</dbReference>
<feature type="transmembrane region" description="Helical" evidence="1">
    <location>
        <begin position="380"/>
        <end position="401"/>
    </location>
</feature>
<evidence type="ECO:0000313" key="3">
    <source>
        <dbReference type="Proteomes" id="UP000076830"/>
    </source>
</evidence>
<feature type="transmembrane region" description="Helical" evidence="1">
    <location>
        <begin position="351"/>
        <end position="368"/>
    </location>
</feature>
<keyword evidence="3" id="KW-1185">Reference proteome</keyword>
<dbReference type="STRING" id="1300342.I596_3784"/>
<feature type="transmembrane region" description="Helical" evidence="1">
    <location>
        <begin position="123"/>
        <end position="140"/>
    </location>
</feature>
<reference evidence="2 3" key="1">
    <citation type="submission" date="2016-04" db="EMBL/GenBank/DDBJ databases">
        <title>Complete genome sequence of Dokdonella koreensis DS-123T.</title>
        <authorList>
            <person name="Kim J.F."/>
            <person name="Lee H."/>
            <person name="Kwak M.-J."/>
        </authorList>
    </citation>
    <scope>NUCLEOTIDE SEQUENCE [LARGE SCALE GENOMIC DNA]</scope>
    <source>
        <strain evidence="2 3">DS-123</strain>
    </source>
</reference>
<gene>
    <name evidence="2" type="ORF">I596_3784</name>
</gene>
<feature type="transmembrane region" description="Helical" evidence="1">
    <location>
        <begin position="66"/>
        <end position="88"/>
    </location>
</feature>
<name>A0A161HRZ7_9GAMM</name>
<feature type="transmembrane region" description="Helical" evidence="1">
    <location>
        <begin position="161"/>
        <end position="188"/>
    </location>
</feature>
<evidence type="ECO:0000313" key="2">
    <source>
        <dbReference type="EMBL" id="ANB19767.1"/>
    </source>
</evidence>
<organism evidence="2 3">
    <name type="scientific">Dokdonella koreensis DS-123</name>
    <dbReference type="NCBI Taxonomy" id="1300342"/>
    <lineage>
        <taxon>Bacteria</taxon>
        <taxon>Pseudomonadati</taxon>
        <taxon>Pseudomonadota</taxon>
        <taxon>Gammaproteobacteria</taxon>
        <taxon>Lysobacterales</taxon>
        <taxon>Rhodanobacteraceae</taxon>
        <taxon>Dokdonella</taxon>
    </lineage>
</organism>
<accession>A0A161HRZ7</accession>
<proteinExistence type="predicted"/>
<dbReference type="EMBL" id="CP015249">
    <property type="protein sequence ID" value="ANB19767.1"/>
    <property type="molecule type" value="Genomic_DNA"/>
</dbReference>
<protein>
    <recommendedName>
        <fullName evidence="4">Glycosyltransferase RgtA/B/C/D-like domain-containing protein</fullName>
    </recommendedName>
</protein>
<evidence type="ECO:0008006" key="4">
    <source>
        <dbReference type="Google" id="ProtNLM"/>
    </source>
</evidence>
<feature type="transmembrane region" description="Helical" evidence="1">
    <location>
        <begin position="93"/>
        <end position="111"/>
    </location>
</feature>
<dbReference type="AlphaFoldDB" id="A0A161HRZ7"/>
<keyword evidence="1" id="KW-0472">Membrane</keyword>